<dbReference type="AlphaFoldDB" id="E7QZ95"/>
<dbReference type="PATRIC" id="fig|797209.4.peg.4014"/>
<dbReference type="InterPro" id="IPR011037">
    <property type="entry name" value="Pyrv_Knase-like_insert_dom_sf"/>
</dbReference>
<dbReference type="PROSITE" id="PS51340">
    <property type="entry name" value="MOSC"/>
    <property type="match status" value="1"/>
</dbReference>
<evidence type="ECO:0000313" key="4">
    <source>
        <dbReference type="Proteomes" id="UP000003751"/>
    </source>
</evidence>
<dbReference type="EMBL" id="FRAN01000004">
    <property type="protein sequence ID" value="SHL02668.1"/>
    <property type="molecule type" value="Genomic_DNA"/>
</dbReference>
<dbReference type="PANTHER" id="PTHR36930">
    <property type="entry name" value="METAL-SULFUR CLUSTER BIOSYNTHESIS PROTEINS YUAD-RELATED"/>
    <property type="match status" value="1"/>
</dbReference>
<feature type="domain" description="MOSC" evidence="1">
    <location>
        <begin position="20"/>
        <end position="154"/>
    </location>
</feature>
<dbReference type="InterPro" id="IPR052716">
    <property type="entry name" value="MOSC_domain"/>
</dbReference>
<dbReference type="GO" id="GO:0030151">
    <property type="term" value="F:molybdenum ion binding"/>
    <property type="evidence" value="ECO:0007669"/>
    <property type="project" value="InterPro"/>
</dbReference>
<name>E7QZ95_HALPU</name>
<dbReference type="Gene3D" id="2.40.33.20">
    <property type="entry name" value="PK beta-barrel domain-like"/>
    <property type="match status" value="1"/>
</dbReference>
<organism evidence="2 4">
    <name type="scientific">Haladaptatus paucihalophilus DX253</name>
    <dbReference type="NCBI Taxonomy" id="797209"/>
    <lineage>
        <taxon>Archaea</taxon>
        <taxon>Methanobacteriati</taxon>
        <taxon>Methanobacteriota</taxon>
        <taxon>Stenosarchaea group</taxon>
        <taxon>Halobacteria</taxon>
        <taxon>Halobacteriales</taxon>
        <taxon>Haladaptataceae</taxon>
        <taxon>Haladaptatus</taxon>
    </lineage>
</organism>
<proteinExistence type="predicted"/>
<dbReference type="PANTHER" id="PTHR36930:SF1">
    <property type="entry name" value="MOSC DOMAIN-CONTAINING PROTEIN"/>
    <property type="match status" value="1"/>
</dbReference>
<keyword evidence="5" id="KW-1185">Reference proteome</keyword>
<dbReference type="OrthoDB" id="68158at2157"/>
<gene>
    <name evidence="3" type="ORF">SAMN05444342_2781</name>
    <name evidence="2" type="ORF">ZOD2009_20512</name>
</gene>
<dbReference type="GO" id="GO:0003824">
    <property type="term" value="F:catalytic activity"/>
    <property type="evidence" value="ECO:0007669"/>
    <property type="project" value="InterPro"/>
</dbReference>
<reference evidence="5" key="3">
    <citation type="submission" date="2016-11" db="EMBL/GenBank/DDBJ databases">
        <authorList>
            <person name="Varghese N."/>
            <person name="Submissions S."/>
        </authorList>
    </citation>
    <scope>NUCLEOTIDE SEQUENCE [LARGE SCALE GENOMIC DNA]</scope>
    <source>
        <strain evidence="5">DX253</strain>
    </source>
</reference>
<dbReference type="SUPFAM" id="SSF50800">
    <property type="entry name" value="PK beta-barrel domain-like"/>
    <property type="match status" value="1"/>
</dbReference>
<reference evidence="2 4" key="1">
    <citation type="journal article" date="2014" name="ISME J.">
        <title>Trehalose/2-sulfotrehalose biosynthesis and glycine-betaine uptake are widely spread mechanisms for osmoadaptation in the Halobacteriales.</title>
        <authorList>
            <person name="Youssef N.H."/>
            <person name="Savage-Ashlock K.N."/>
            <person name="McCully A.L."/>
            <person name="Luedtke B."/>
            <person name="Shaw E.I."/>
            <person name="Hoff W.D."/>
            <person name="Elshahed M.S."/>
        </authorList>
    </citation>
    <scope>NUCLEOTIDE SEQUENCE [LARGE SCALE GENOMIC DNA]</scope>
    <source>
        <strain evidence="2 4">DX253</strain>
    </source>
</reference>
<dbReference type="GO" id="GO:0030170">
    <property type="term" value="F:pyridoxal phosphate binding"/>
    <property type="evidence" value="ECO:0007669"/>
    <property type="project" value="InterPro"/>
</dbReference>
<dbReference type="Proteomes" id="UP000003751">
    <property type="component" value="Unassembled WGS sequence"/>
</dbReference>
<evidence type="ECO:0000313" key="2">
    <source>
        <dbReference type="EMBL" id="EFW90016.1"/>
    </source>
</evidence>
<protein>
    <submittedName>
        <fullName evidence="3">MOSC domain-containing protein</fullName>
    </submittedName>
    <submittedName>
        <fullName evidence="2">Mosc domain protein</fullName>
    </submittedName>
</protein>
<sequence length="170" mass="18605">MDMAQITDLFITGTGSEPMQSVTEVHAVADRGLRGDRYFNGTGYYSPYDVCQVTLIANEAIDAIDREFGFDLTAGEHRRNVVTEGIDVHDLLKHRFRVGDALLEGTRPRPPCAHVEQLNEQEGVARALKDGRGGICADVVESGRIGVGDSISDIEAMDKTASIIERLRSK</sequence>
<evidence type="ECO:0000313" key="3">
    <source>
        <dbReference type="EMBL" id="SHL02668.1"/>
    </source>
</evidence>
<dbReference type="Proteomes" id="UP000184203">
    <property type="component" value="Unassembled WGS sequence"/>
</dbReference>
<dbReference type="RefSeq" id="WP_007983050.1">
    <property type="nucleotide sequence ID" value="NZ_AEMG01000029.1"/>
</dbReference>
<dbReference type="STRING" id="797209.GCA_000376445_03574"/>
<accession>E7QZ95</accession>
<evidence type="ECO:0000259" key="1">
    <source>
        <dbReference type="PROSITE" id="PS51340"/>
    </source>
</evidence>
<dbReference type="EMBL" id="AEMG01000029">
    <property type="protein sequence ID" value="EFW90016.1"/>
    <property type="molecule type" value="Genomic_DNA"/>
</dbReference>
<dbReference type="InterPro" id="IPR005302">
    <property type="entry name" value="MoCF_Sase_C"/>
</dbReference>
<dbReference type="Pfam" id="PF03473">
    <property type="entry name" value="MOSC"/>
    <property type="match status" value="1"/>
</dbReference>
<reference evidence="3" key="2">
    <citation type="submission" date="2016-11" db="EMBL/GenBank/DDBJ databases">
        <authorList>
            <person name="Jaros S."/>
            <person name="Januszkiewicz K."/>
            <person name="Wedrychowicz H."/>
        </authorList>
    </citation>
    <scope>NUCLEOTIDE SEQUENCE [LARGE SCALE GENOMIC DNA]</scope>
    <source>
        <strain evidence="3">DX253</strain>
    </source>
</reference>
<dbReference type="eggNOG" id="arCOG11383">
    <property type="taxonomic scope" value="Archaea"/>
</dbReference>
<evidence type="ECO:0000313" key="5">
    <source>
        <dbReference type="Proteomes" id="UP000184203"/>
    </source>
</evidence>